<sequence>MWMSRILTQMILVNAMKNILNRKHTWMIPLPNYIVGAIWFVFGLVYLFKDSFMPYHAVAISSSWEELNPAFQTLILALMRAAGGGFFLAGLMIIILQTIYYRTKIKWIPTLILLIGVIIVSTTVYATLIVRLNTNANPPTLMSVASLLGLIIGYGMNNYYNNDIKEESPNR</sequence>
<dbReference type="STRING" id="1188229.GlitD10_0825"/>
<evidence type="ECO:0000313" key="3">
    <source>
        <dbReference type="Proteomes" id="UP000180235"/>
    </source>
</evidence>
<gene>
    <name evidence="2" type="ORF">GlitD10_0825</name>
</gene>
<proteinExistence type="predicted"/>
<dbReference type="KEGG" id="glt:GlitD10_0825"/>
<reference evidence="2 3" key="1">
    <citation type="submission" date="2016-10" db="EMBL/GenBank/DDBJ databases">
        <title>Description of Gloeomargarita lithophora gen. nov., sp. nov., a thylakoid-bearing basal-branching cyanobacterium with intracellular carbonates, and proposal for Gloeomargaritales ord. nov.</title>
        <authorList>
            <person name="Moreira D."/>
            <person name="Tavera R."/>
            <person name="Benzerara K."/>
            <person name="Skouri-Panet F."/>
            <person name="Couradeau E."/>
            <person name="Gerard E."/>
            <person name="Loussert C."/>
            <person name="Novelo E."/>
            <person name="Zivanovic Y."/>
            <person name="Lopez-Garcia P."/>
        </authorList>
    </citation>
    <scope>NUCLEOTIDE SEQUENCE [LARGE SCALE GENOMIC DNA]</scope>
    <source>
        <strain evidence="2 3">D10</strain>
    </source>
</reference>
<organism evidence="2 3">
    <name type="scientific">Gloeomargarita lithophora Alchichica-D10</name>
    <dbReference type="NCBI Taxonomy" id="1188229"/>
    <lineage>
        <taxon>Bacteria</taxon>
        <taxon>Bacillati</taxon>
        <taxon>Cyanobacteriota</taxon>
        <taxon>Cyanophyceae</taxon>
        <taxon>Gloeomargaritales</taxon>
        <taxon>Gloeomargaritaceae</taxon>
        <taxon>Gloeomargarita</taxon>
    </lineage>
</organism>
<evidence type="ECO:0000313" key="2">
    <source>
        <dbReference type="EMBL" id="APB33141.1"/>
    </source>
</evidence>
<keyword evidence="3" id="KW-1185">Reference proteome</keyword>
<dbReference type="EMBL" id="CP017675">
    <property type="protein sequence ID" value="APB33141.1"/>
    <property type="molecule type" value="Genomic_DNA"/>
</dbReference>
<dbReference type="Proteomes" id="UP000180235">
    <property type="component" value="Chromosome"/>
</dbReference>
<keyword evidence="1" id="KW-0812">Transmembrane</keyword>
<feature type="transmembrane region" description="Helical" evidence="1">
    <location>
        <begin position="140"/>
        <end position="160"/>
    </location>
</feature>
<protein>
    <submittedName>
        <fullName evidence="2">Uncharacterized protein</fullName>
    </submittedName>
</protein>
<feature type="transmembrane region" description="Helical" evidence="1">
    <location>
        <begin position="108"/>
        <end position="128"/>
    </location>
</feature>
<keyword evidence="1" id="KW-1133">Transmembrane helix</keyword>
<keyword evidence="1" id="KW-0472">Membrane</keyword>
<dbReference type="AlphaFoldDB" id="A0A1J0AB53"/>
<feature type="transmembrane region" description="Helical" evidence="1">
    <location>
        <begin position="26"/>
        <end position="48"/>
    </location>
</feature>
<feature type="transmembrane region" description="Helical" evidence="1">
    <location>
        <begin position="74"/>
        <end position="96"/>
    </location>
</feature>
<name>A0A1J0AB53_9CYAN</name>
<evidence type="ECO:0000256" key="1">
    <source>
        <dbReference type="SAM" id="Phobius"/>
    </source>
</evidence>
<accession>A0A1J0AB53</accession>